<keyword evidence="9" id="KW-0046">Antibiotic resistance</keyword>
<feature type="transmembrane region" description="Helical" evidence="10">
    <location>
        <begin position="320"/>
        <end position="340"/>
    </location>
</feature>
<feature type="transmembrane region" description="Helical" evidence="10">
    <location>
        <begin position="360"/>
        <end position="380"/>
    </location>
</feature>
<accession>A0A9J6RCY1</accession>
<reference evidence="11" key="1">
    <citation type="submission" date="2022-11" db="EMBL/GenBank/DDBJ databases">
        <title>WGS of Natronobacillus azotifigens 24KS-1, an anaerobic diazotrophic haloalkaliphile from soda-rich habitats.</title>
        <authorList>
            <person name="Sorokin D.Y."/>
            <person name="Merkel A.Y."/>
        </authorList>
    </citation>
    <scope>NUCLEOTIDE SEQUENCE</scope>
    <source>
        <strain evidence="11">24KS-1</strain>
    </source>
</reference>
<keyword evidence="4" id="KW-0813">Transport</keyword>
<name>A0A9J6RCY1_9BACI</name>
<evidence type="ECO:0000256" key="9">
    <source>
        <dbReference type="ARBA" id="ARBA00023251"/>
    </source>
</evidence>
<evidence type="ECO:0000313" key="12">
    <source>
        <dbReference type="Proteomes" id="UP001084197"/>
    </source>
</evidence>
<keyword evidence="5" id="KW-1003">Cell membrane</keyword>
<evidence type="ECO:0000256" key="3">
    <source>
        <dbReference type="ARBA" id="ARBA00022106"/>
    </source>
</evidence>
<feature type="transmembrane region" description="Helical" evidence="10">
    <location>
        <begin position="20"/>
        <end position="40"/>
    </location>
</feature>
<dbReference type="GO" id="GO:0046677">
    <property type="term" value="P:response to antibiotic"/>
    <property type="evidence" value="ECO:0007669"/>
    <property type="project" value="UniProtKB-KW"/>
</dbReference>
<evidence type="ECO:0000256" key="6">
    <source>
        <dbReference type="ARBA" id="ARBA00022692"/>
    </source>
</evidence>
<feature type="transmembrane region" description="Helical" evidence="10">
    <location>
        <begin position="419"/>
        <end position="438"/>
    </location>
</feature>
<feature type="transmembrane region" description="Helical" evidence="10">
    <location>
        <begin position="139"/>
        <end position="156"/>
    </location>
</feature>
<dbReference type="GO" id="GO:0005886">
    <property type="term" value="C:plasma membrane"/>
    <property type="evidence" value="ECO:0007669"/>
    <property type="project" value="UniProtKB-SubCell"/>
</dbReference>
<organism evidence="11 12">
    <name type="scientific">Natronobacillus azotifigens</name>
    <dbReference type="NCBI Taxonomy" id="472978"/>
    <lineage>
        <taxon>Bacteria</taxon>
        <taxon>Bacillati</taxon>
        <taxon>Bacillota</taxon>
        <taxon>Bacilli</taxon>
        <taxon>Bacillales</taxon>
        <taxon>Bacillaceae</taxon>
        <taxon>Natronobacillus</taxon>
    </lineage>
</organism>
<feature type="transmembrane region" description="Helical" evidence="10">
    <location>
        <begin position="286"/>
        <end position="308"/>
    </location>
</feature>
<proteinExistence type="inferred from homology"/>
<comment type="caution">
    <text evidence="11">The sequence shown here is derived from an EMBL/GenBank/DDBJ whole genome shotgun (WGS) entry which is preliminary data.</text>
</comment>
<dbReference type="InterPro" id="IPR048279">
    <property type="entry name" value="MdtK-like"/>
</dbReference>
<keyword evidence="6 10" id="KW-0812">Transmembrane</keyword>
<dbReference type="Proteomes" id="UP001084197">
    <property type="component" value="Unassembled WGS sequence"/>
</dbReference>
<keyword evidence="7 10" id="KW-1133">Transmembrane helix</keyword>
<dbReference type="PANTHER" id="PTHR43823:SF3">
    <property type="entry name" value="MULTIDRUG EXPORT PROTEIN MEPA"/>
    <property type="match status" value="1"/>
</dbReference>
<feature type="transmembrane region" description="Helical" evidence="10">
    <location>
        <begin position="195"/>
        <end position="216"/>
    </location>
</feature>
<dbReference type="InterPro" id="IPR002528">
    <property type="entry name" value="MATE_fam"/>
</dbReference>
<dbReference type="RefSeq" id="WP_268779845.1">
    <property type="nucleotide sequence ID" value="NZ_JAPRAT010000012.1"/>
</dbReference>
<comment type="subcellular location">
    <subcellularLocation>
        <location evidence="1">Cell membrane</location>
        <topology evidence="1">Multi-pass membrane protein</topology>
    </subcellularLocation>
</comment>
<dbReference type="PANTHER" id="PTHR43823">
    <property type="entry name" value="SPORULATION PROTEIN YKVU"/>
    <property type="match status" value="1"/>
</dbReference>
<dbReference type="InterPro" id="IPR051327">
    <property type="entry name" value="MATE_MepA_subfamily"/>
</dbReference>
<keyword evidence="8 10" id="KW-0472">Membrane</keyword>
<evidence type="ECO:0000313" key="11">
    <source>
        <dbReference type="EMBL" id="MCZ0703073.1"/>
    </source>
</evidence>
<dbReference type="NCBIfam" id="TIGR00797">
    <property type="entry name" value="matE"/>
    <property type="match status" value="1"/>
</dbReference>
<sequence length="458" mass="49772">MSIPDKRTEMLRNGTIKKTLLTLAIPSIIGMVVNGIYNIVDTIFVGRIGTSAVGAVAVVFPFFMLISSLGIAIGMGSASYISRSLGRDNKKEAENTAITGILLVVGIGIALMFLGLHYLEDILRLFGATESILSYGLDYGRVLVIGSPFVMLKMFFNNVMRAEGSVKASMVALLLGAVLNIVLDPIFIFTFDMGIRGAAVATIISQAISVVFQVWYYQSRRSYLQLRLKGYRPNRVIISQIFIIGLPLFFTQGLNSGAMALVNNAASDFGDAAVAAMGIVKRVMSLGLFALFGYSQAFLPVAGFNYGAKRYDRLWEAIRFSIKLSTIFTIVISVFIIGLSEQVMSWFSDDPEVLAIGARALRAYSIPFPMLGFQLIYFSLFQALGRGVPAGLLSVSRQGLILIPAVLFLPLWIGLDGVILAQPVADGLTILMTGFLAIRINKEIKNNIVAHKEMAAVE</sequence>
<keyword evidence="12" id="KW-1185">Reference proteome</keyword>
<evidence type="ECO:0000256" key="7">
    <source>
        <dbReference type="ARBA" id="ARBA00022989"/>
    </source>
</evidence>
<evidence type="ECO:0000256" key="4">
    <source>
        <dbReference type="ARBA" id="ARBA00022448"/>
    </source>
</evidence>
<gene>
    <name evidence="11" type="ORF">OWO01_07595</name>
</gene>
<evidence type="ECO:0000256" key="8">
    <source>
        <dbReference type="ARBA" id="ARBA00023136"/>
    </source>
</evidence>
<comment type="similarity">
    <text evidence="2">Belongs to the multi antimicrobial extrusion (MATE) (TC 2.A.66.1) family. MepA subfamily.</text>
</comment>
<dbReference type="PIRSF" id="PIRSF006603">
    <property type="entry name" value="DinF"/>
    <property type="match status" value="1"/>
</dbReference>
<feature type="transmembrane region" description="Helical" evidence="10">
    <location>
        <begin position="392"/>
        <end position="413"/>
    </location>
</feature>
<feature type="transmembrane region" description="Helical" evidence="10">
    <location>
        <begin position="52"/>
        <end position="76"/>
    </location>
</feature>
<evidence type="ECO:0000256" key="10">
    <source>
        <dbReference type="SAM" id="Phobius"/>
    </source>
</evidence>
<evidence type="ECO:0000256" key="1">
    <source>
        <dbReference type="ARBA" id="ARBA00004651"/>
    </source>
</evidence>
<feature type="transmembrane region" description="Helical" evidence="10">
    <location>
        <begin position="97"/>
        <end position="119"/>
    </location>
</feature>
<feature type="transmembrane region" description="Helical" evidence="10">
    <location>
        <begin position="236"/>
        <end position="254"/>
    </location>
</feature>
<protein>
    <recommendedName>
        <fullName evidence="3">Multidrug export protein MepA</fullName>
    </recommendedName>
</protein>
<dbReference type="CDD" id="cd13143">
    <property type="entry name" value="MATE_MepA_like"/>
    <property type="match status" value="1"/>
</dbReference>
<dbReference type="AlphaFoldDB" id="A0A9J6RCY1"/>
<dbReference type="InterPro" id="IPR045070">
    <property type="entry name" value="MATE_MepA-like"/>
</dbReference>
<evidence type="ECO:0000256" key="5">
    <source>
        <dbReference type="ARBA" id="ARBA00022475"/>
    </source>
</evidence>
<dbReference type="GO" id="GO:0042910">
    <property type="term" value="F:xenobiotic transmembrane transporter activity"/>
    <property type="evidence" value="ECO:0007669"/>
    <property type="project" value="InterPro"/>
</dbReference>
<dbReference type="EMBL" id="JAPRAT010000012">
    <property type="protein sequence ID" value="MCZ0703073.1"/>
    <property type="molecule type" value="Genomic_DNA"/>
</dbReference>
<evidence type="ECO:0000256" key="2">
    <source>
        <dbReference type="ARBA" id="ARBA00008417"/>
    </source>
</evidence>
<dbReference type="GO" id="GO:0015297">
    <property type="term" value="F:antiporter activity"/>
    <property type="evidence" value="ECO:0007669"/>
    <property type="project" value="InterPro"/>
</dbReference>
<dbReference type="Pfam" id="PF01554">
    <property type="entry name" value="MatE"/>
    <property type="match status" value="2"/>
</dbReference>
<feature type="transmembrane region" description="Helical" evidence="10">
    <location>
        <begin position="168"/>
        <end position="189"/>
    </location>
</feature>